<organism evidence="13 14">
    <name type="scientific">Oceanirhabdus seepicola</name>
    <dbReference type="NCBI Taxonomy" id="2828781"/>
    <lineage>
        <taxon>Bacteria</taxon>
        <taxon>Bacillati</taxon>
        <taxon>Bacillota</taxon>
        <taxon>Clostridia</taxon>
        <taxon>Eubacteriales</taxon>
        <taxon>Clostridiaceae</taxon>
        <taxon>Oceanirhabdus</taxon>
    </lineage>
</organism>
<feature type="domain" description="Glycosyl transferase family 28 C-terminal" evidence="12">
    <location>
        <begin position="187"/>
        <end position="343"/>
    </location>
</feature>
<protein>
    <recommendedName>
        <fullName evidence="10">UDP-N-acetylglucosamine--N-acetylmuramyl-(pentapeptide) pyrophosphoryl-undecaprenol N-acetylglucosamine transferase</fullName>
        <ecNumber evidence="10">2.4.1.227</ecNumber>
    </recommendedName>
    <alternativeName>
        <fullName evidence="10">Undecaprenyl-PP-MurNAc-pentapeptide-UDPGlcNAc GlcNAc transferase</fullName>
    </alternativeName>
</protein>
<dbReference type="GO" id="GO:0009252">
    <property type="term" value="P:peptidoglycan biosynthetic process"/>
    <property type="evidence" value="ECO:0007669"/>
    <property type="project" value="UniProtKB-UniRule"/>
</dbReference>
<feature type="binding site" evidence="10">
    <location>
        <position position="164"/>
    </location>
    <ligand>
        <name>UDP-N-acetyl-alpha-D-glucosamine</name>
        <dbReference type="ChEBI" id="CHEBI:57705"/>
    </ligand>
</feature>
<evidence type="ECO:0000256" key="7">
    <source>
        <dbReference type="ARBA" id="ARBA00023136"/>
    </source>
</evidence>
<evidence type="ECO:0000256" key="4">
    <source>
        <dbReference type="ARBA" id="ARBA00022679"/>
    </source>
</evidence>
<keyword evidence="8 10" id="KW-0131">Cell cycle</keyword>
<evidence type="ECO:0000313" key="13">
    <source>
        <dbReference type="EMBL" id="MCM1990340.1"/>
    </source>
</evidence>
<dbReference type="GO" id="GO:0051301">
    <property type="term" value="P:cell division"/>
    <property type="evidence" value="ECO:0007669"/>
    <property type="project" value="UniProtKB-KW"/>
</dbReference>
<proteinExistence type="inferred from homology"/>
<keyword evidence="3 10" id="KW-0328">Glycosyltransferase</keyword>
<evidence type="ECO:0000259" key="11">
    <source>
        <dbReference type="Pfam" id="PF03033"/>
    </source>
</evidence>
<comment type="caution">
    <text evidence="10">Lacks conserved residue(s) required for the propagation of feature annotation.</text>
</comment>
<dbReference type="NCBIfam" id="NF009102">
    <property type="entry name" value="PRK12446.1"/>
    <property type="match status" value="1"/>
</dbReference>
<dbReference type="CDD" id="cd03785">
    <property type="entry name" value="GT28_MurG"/>
    <property type="match status" value="1"/>
</dbReference>
<feature type="domain" description="Glycosyltransferase family 28 N-terminal" evidence="11">
    <location>
        <begin position="4"/>
        <end position="140"/>
    </location>
</feature>
<keyword evidence="1 10" id="KW-1003">Cell membrane</keyword>
<feature type="binding site" evidence="10">
    <location>
        <position position="194"/>
    </location>
    <ligand>
        <name>UDP-N-acetyl-alpha-D-glucosamine</name>
        <dbReference type="ChEBI" id="CHEBI:57705"/>
    </ligand>
</feature>
<evidence type="ECO:0000256" key="8">
    <source>
        <dbReference type="ARBA" id="ARBA00023306"/>
    </source>
</evidence>
<dbReference type="GO" id="GO:0005975">
    <property type="term" value="P:carbohydrate metabolic process"/>
    <property type="evidence" value="ECO:0007669"/>
    <property type="project" value="InterPro"/>
</dbReference>
<evidence type="ECO:0000256" key="10">
    <source>
        <dbReference type="HAMAP-Rule" id="MF_00033"/>
    </source>
</evidence>
<keyword evidence="9 10" id="KW-0961">Cell wall biogenesis/degradation</keyword>
<evidence type="ECO:0000256" key="5">
    <source>
        <dbReference type="ARBA" id="ARBA00022960"/>
    </source>
</evidence>
<evidence type="ECO:0000313" key="14">
    <source>
        <dbReference type="Proteomes" id="UP001056429"/>
    </source>
</evidence>
<evidence type="ECO:0000256" key="9">
    <source>
        <dbReference type="ARBA" id="ARBA00023316"/>
    </source>
</evidence>
<keyword evidence="5 10" id="KW-0133">Cell shape</keyword>
<gene>
    <name evidence="10" type="primary">murG</name>
    <name evidence="13" type="ORF">KDK92_11390</name>
</gene>
<dbReference type="InterPro" id="IPR006009">
    <property type="entry name" value="GlcNAc_MurG"/>
</dbReference>
<comment type="pathway">
    <text evidence="10">Cell wall biogenesis; peptidoglycan biosynthesis.</text>
</comment>
<keyword evidence="14" id="KW-1185">Reference proteome</keyword>
<dbReference type="GO" id="GO:0050511">
    <property type="term" value="F:undecaprenyldiphospho-muramoylpentapeptide beta-N-acetylglucosaminyltransferase activity"/>
    <property type="evidence" value="ECO:0007669"/>
    <property type="project" value="UniProtKB-UniRule"/>
</dbReference>
<keyword evidence="2 10" id="KW-0132">Cell division</keyword>
<dbReference type="GO" id="GO:0071555">
    <property type="term" value="P:cell wall organization"/>
    <property type="evidence" value="ECO:0007669"/>
    <property type="project" value="UniProtKB-KW"/>
</dbReference>
<evidence type="ECO:0000256" key="6">
    <source>
        <dbReference type="ARBA" id="ARBA00022984"/>
    </source>
</evidence>
<evidence type="ECO:0000256" key="1">
    <source>
        <dbReference type="ARBA" id="ARBA00022475"/>
    </source>
</evidence>
<keyword evidence="6 10" id="KW-0573">Peptidoglycan synthesis</keyword>
<name>A0A9J6P1S1_9CLOT</name>
<comment type="catalytic activity">
    <reaction evidence="10">
        <text>di-trans,octa-cis-undecaprenyl diphospho-N-acetyl-alpha-D-muramoyl-L-alanyl-D-glutamyl-meso-2,6-diaminopimeloyl-D-alanyl-D-alanine + UDP-N-acetyl-alpha-D-glucosamine = di-trans,octa-cis-undecaprenyl diphospho-[N-acetyl-alpha-D-glucosaminyl-(1-&gt;4)]-N-acetyl-alpha-D-muramoyl-L-alanyl-D-glutamyl-meso-2,6-diaminopimeloyl-D-alanyl-D-alanine + UDP + H(+)</text>
        <dbReference type="Rhea" id="RHEA:31227"/>
        <dbReference type="ChEBI" id="CHEBI:15378"/>
        <dbReference type="ChEBI" id="CHEBI:57705"/>
        <dbReference type="ChEBI" id="CHEBI:58223"/>
        <dbReference type="ChEBI" id="CHEBI:61387"/>
        <dbReference type="ChEBI" id="CHEBI:61388"/>
        <dbReference type="EC" id="2.4.1.227"/>
    </reaction>
</comment>
<dbReference type="Pfam" id="PF03033">
    <property type="entry name" value="Glyco_transf_28"/>
    <property type="match status" value="1"/>
</dbReference>
<keyword evidence="4 10" id="KW-0808">Transferase</keyword>
<reference evidence="13" key="2">
    <citation type="submission" date="2021-04" db="EMBL/GenBank/DDBJ databases">
        <authorList>
            <person name="Dong X."/>
        </authorList>
    </citation>
    <scope>NUCLEOTIDE SEQUENCE</scope>
    <source>
        <strain evidence="13">ZWT</strain>
    </source>
</reference>
<comment type="subcellular location">
    <subcellularLocation>
        <location evidence="10">Cell membrane</location>
        <topology evidence="10">Peripheral membrane protein</topology>
        <orientation evidence="10">Cytoplasmic side</orientation>
    </subcellularLocation>
</comment>
<evidence type="ECO:0000259" key="12">
    <source>
        <dbReference type="Pfam" id="PF04101"/>
    </source>
</evidence>
<comment type="function">
    <text evidence="10">Cell wall formation. Catalyzes the transfer of a GlcNAc subunit on undecaprenyl-pyrophosphoryl-MurNAc-pentapeptide (lipid intermediate I) to form undecaprenyl-pyrophosphoryl-MurNAc-(pentapeptide)GlcNAc (lipid intermediate II).</text>
</comment>
<dbReference type="Gene3D" id="3.40.50.2000">
    <property type="entry name" value="Glycogen Phosphorylase B"/>
    <property type="match status" value="2"/>
</dbReference>
<comment type="caution">
    <text evidence="13">The sequence shown here is derived from an EMBL/GenBank/DDBJ whole genome shotgun (WGS) entry which is preliminary data.</text>
</comment>
<dbReference type="EMBL" id="JAGSOJ010000002">
    <property type="protein sequence ID" value="MCM1990340.1"/>
    <property type="molecule type" value="Genomic_DNA"/>
</dbReference>
<dbReference type="InterPro" id="IPR004276">
    <property type="entry name" value="GlycoTrans_28_N"/>
</dbReference>
<sequence length="355" mass="40101">MKKIILTGGGTSGHVNPNIALIPELKNLNYEVHYVGTEEGIEKKLIKEINIPFHSISVGKLRRYFSIKNFTDVFKTILGIFKSLHIVRKIKPNVLFSKGSYVSFPVVIACWIYRVPVIIHDSDICIGVANKVVFPFAKKICYSFPEASEKIPKSKRIFTGVPIRESIKNGSADKGFEICNFSKEKPVILVMGGSVGSRLINSAIRDNLPELLENYQICHLCGKNKLDKELSNIDGYVQYEYVNEELAHFYKMADIIVTRAGATVANELLVLNKPSLLIPMEARFTRDDQILNAQSLKKNGYSEVLLEKDMSNERICKEIDDLYSNREKYISNIKSRNSINAVKAITDLIEAYSKK</sequence>
<dbReference type="SUPFAM" id="SSF53756">
    <property type="entry name" value="UDP-Glycosyltransferase/glycogen phosphorylase"/>
    <property type="match status" value="1"/>
</dbReference>
<feature type="binding site" evidence="10">
    <location>
        <position position="289"/>
    </location>
    <ligand>
        <name>UDP-N-acetyl-alpha-D-glucosamine</name>
        <dbReference type="ChEBI" id="CHEBI:57705"/>
    </ligand>
</feature>
<dbReference type="PANTHER" id="PTHR21015">
    <property type="entry name" value="UDP-N-ACETYLGLUCOSAMINE--N-ACETYLMURAMYL-(PENTAPEPTIDE) PYROPHOSPHORYL-UNDECAPRENOL N-ACETYLGLUCOSAMINE TRANSFERASE 1"/>
    <property type="match status" value="1"/>
</dbReference>
<comment type="similarity">
    <text evidence="10">Belongs to the glycosyltransferase 28 family. MurG subfamily.</text>
</comment>
<dbReference type="PANTHER" id="PTHR21015:SF27">
    <property type="entry name" value="UDP-N-ACETYLGLUCOSAMINE--N-ACETYLMURAMYL-(PENTAPEPTIDE) PYROPHOSPHORYL-UNDECAPRENOL N-ACETYLGLUCOSAMINE TRANSFERASE"/>
    <property type="match status" value="1"/>
</dbReference>
<dbReference type="GO" id="GO:0005886">
    <property type="term" value="C:plasma membrane"/>
    <property type="evidence" value="ECO:0007669"/>
    <property type="project" value="UniProtKB-SubCell"/>
</dbReference>
<dbReference type="AlphaFoldDB" id="A0A9J6P1S1"/>
<dbReference type="EC" id="2.4.1.227" evidence="10"/>
<reference evidence="13" key="1">
    <citation type="journal article" date="2021" name="mSystems">
        <title>Bacteria and Archaea Synergistically Convert Glycine Betaine to Biogenic Methane in the Formosa Cold Seep of the South China Sea.</title>
        <authorList>
            <person name="Li L."/>
            <person name="Zhang W."/>
            <person name="Zhang S."/>
            <person name="Song L."/>
            <person name="Sun Q."/>
            <person name="Zhang H."/>
            <person name="Xiang H."/>
            <person name="Dong X."/>
        </authorList>
    </citation>
    <scope>NUCLEOTIDE SEQUENCE</scope>
    <source>
        <strain evidence="13">ZWT</strain>
    </source>
</reference>
<accession>A0A9J6P1S1</accession>
<dbReference type="GO" id="GO:0008360">
    <property type="term" value="P:regulation of cell shape"/>
    <property type="evidence" value="ECO:0007669"/>
    <property type="project" value="UniProtKB-KW"/>
</dbReference>
<dbReference type="Pfam" id="PF04101">
    <property type="entry name" value="Glyco_tran_28_C"/>
    <property type="match status" value="1"/>
</dbReference>
<dbReference type="Proteomes" id="UP001056429">
    <property type="component" value="Unassembled WGS sequence"/>
</dbReference>
<evidence type="ECO:0000256" key="3">
    <source>
        <dbReference type="ARBA" id="ARBA00022676"/>
    </source>
</evidence>
<keyword evidence="7 10" id="KW-0472">Membrane</keyword>
<evidence type="ECO:0000256" key="2">
    <source>
        <dbReference type="ARBA" id="ARBA00022618"/>
    </source>
</evidence>
<dbReference type="HAMAP" id="MF_00033">
    <property type="entry name" value="MurG"/>
    <property type="match status" value="1"/>
</dbReference>
<dbReference type="InterPro" id="IPR007235">
    <property type="entry name" value="Glyco_trans_28_C"/>
</dbReference>
<dbReference type="NCBIfam" id="TIGR01133">
    <property type="entry name" value="murG"/>
    <property type="match status" value="1"/>
</dbReference>
<dbReference type="RefSeq" id="WP_250859375.1">
    <property type="nucleotide sequence ID" value="NZ_JAGSOJ010000002.1"/>
</dbReference>